<keyword evidence="2" id="KW-1185">Reference proteome</keyword>
<name>A0AAV5A1D9_9AGAM</name>
<comment type="caution">
    <text evidence="1">The sequence shown here is derived from an EMBL/GenBank/DDBJ whole genome shotgun (WGS) entry which is preliminary data.</text>
</comment>
<sequence length="111" mass="12851">MPLDLNRSKWRFIQEPVGRELIQDIRNIGPWYAGDGRGSLYLMPSYEVDGQNVLEISNFFVGLNKCDPGPSFHGTEWNGRIILSVDFNELAVEPEIVERWMDLWINLLLDI</sequence>
<gene>
    <name evidence="1" type="ORF">Clacol_002277</name>
</gene>
<protein>
    <submittedName>
        <fullName evidence="1">Uncharacterized protein</fullName>
    </submittedName>
</protein>
<accession>A0AAV5A1D9</accession>
<evidence type="ECO:0000313" key="2">
    <source>
        <dbReference type="Proteomes" id="UP001050691"/>
    </source>
</evidence>
<proteinExistence type="predicted"/>
<reference evidence="1" key="1">
    <citation type="submission" date="2021-10" db="EMBL/GenBank/DDBJ databases">
        <title>De novo Genome Assembly of Clathrus columnatus (Basidiomycota, Fungi) Using Illumina and Nanopore Sequence Data.</title>
        <authorList>
            <person name="Ogiso-Tanaka E."/>
            <person name="Itagaki H."/>
            <person name="Hosoya T."/>
            <person name="Hosaka K."/>
        </authorList>
    </citation>
    <scope>NUCLEOTIDE SEQUENCE</scope>
    <source>
        <strain evidence="1">MO-923</strain>
    </source>
</reference>
<dbReference type="EMBL" id="BPWL01000003">
    <property type="protein sequence ID" value="GJJ08070.1"/>
    <property type="molecule type" value="Genomic_DNA"/>
</dbReference>
<dbReference type="Gene3D" id="3.30.559.30">
    <property type="entry name" value="Nonribosomal peptide synthetase, condensation domain"/>
    <property type="match status" value="1"/>
</dbReference>
<dbReference type="Proteomes" id="UP001050691">
    <property type="component" value="Unassembled WGS sequence"/>
</dbReference>
<evidence type="ECO:0000313" key="1">
    <source>
        <dbReference type="EMBL" id="GJJ08070.1"/>
    </source>
</evidence>
<organism evidence="1 2">
    <name type="scientific">Clathrus columnatus</name>
    <dbReference type="NCBI Taxonomy" id="1419009"/>
    <lineage>
        <taxon>Eukaryota</taxon>
        <taxon>Fungi</taxon>
        <taxon>Dikarya</taxon>
        <taxon>Basidiomycota</taxon>
        <taxon>Agaricomycotina</taxon>
        <taxon>Agaricomycetes</taxon>
        <taxon>Phallomycetidae</taxon>
        <taxon>Phallales</taxon>
        <taxon>Clathraceae</taxon>
        <taxon>Clathrus</taxon>
    </lineage>
</organism>
<dbReference type="AlphaFoldDB" id="A0AAV5A1D9"/>